<name>A0A0F6H5Z3_LEPIR</name>
<reference evidence="1 2" key="1">
    <citation type="submission" date="2012-09" db="EMBL/GenBank/DDBJ databases">
        <authorList>
            <person name="Harkins D.M."/>
            <person name="Durkin A.S."/>
            <person name="Brinkac L.M."/>
            <person name="Selengut J.D."/>
            <person name="Sanka R."/>
            <person name="DePew J."/>
            <person name="Purushe J."/>
            <person name="Chanthongthip A."/>
            <person name="Lattana O."/>
            <person name="Phetsouvanh R."/>
            <person name="Newton P.N."/>
            <person name="Vinetz J.M."/>
            <person name="Sutton G.G."/>
            <person name="Nelson W.C."/>
            <person name="Fouts D.E."/>
        </authorList>
    </citation>
    <scope>NUCLEOTIDE SEQUENCE [LARGE SCALE GENOMIC DNA]</scope>
    <source>
        <strain evidence="1 2">UI 12621</strain>
    </source>
</reference>
<accession>A0A0F6H5Z3</accession>
<gene>
    <name evidence="1" type="ORF">LEP1GSC104_4925</name>
</gene>
<organism evidence="1 2">
    <name type="scientific">Leptospira interrogans str. UI 12621</name>
    <dbReference type="NCBI Taxonomy" id="1049937"/>
    <lineage>
        <taxon>Bacteria</taxon>
        <taxon>Pseudomonadati</taxon>
        <taxon>Spirochaetota</taxon>
        <taxon>Spirochaetia</taxon>
        <taxon>Leptospirales</taxon>
        <taxon>Leptospiraceae</taxon>
        <taxon>Leptospira</taxon>
    </lineage>
</organism>
<protein>
    <submittedName>
        <fullName evidence="1">Uncharacterized protein</fullName>
    </submittedName>
</protein>
<evidence type="ECO:0000313" key="2">
    <source>
        <dbReference type="Proteomes" id="UP000006324"/>
    </source>
</evidence>
<sequence>MNSLNYEKGASFFTIWRFENRNKIYGHFGKLQKFSKFKSNSKMVLESFKTITLNIQSKLRCFSLFKNVGTHTKIEKLVRLQYDAICGNYHVLFGIQSLS</sequence>
<comment type="caution">
    <text evidence="1">The sequence shown here is derived from an EMBL/GenBank/DDBJ whole genome shotgun (WGS) entry which is preliminary data.</text>
</comment>
<evidence type="ECO:0000313" key="1">
    <source>
        <dbReference type="EMBL" id="EKO23642.1"/>
    </source>
</evidence>
<dbReference type="AlphaFoldDB" id="A0A0F6H5Z3"/>
<dbReference type="Proteomes" id="UP000006324">
    <property type="component" value="Unassembled WGS sequence"/>
</dbReference>
<dbReference type="EMBL" id="AHNQ02000043">
    <property type="protein sequence ID" value="EKO23642.1"/>
    <property type="molecule type" value="Genomic_DNA"/>
</dbReference>
<proteinExistence type="predicted"/>